<feature type="compositionally biased region" description="Low complexity" evidence="2">
    <location>
        <begin position="607"/>
        <end position="638"/>
    </location>
</feature>
<keyword evidence="4" id="KW-1185">Reference proteome</keyword>
<gene>
    <name evidence="3" type="primary">EFR3</name>
    <name evidence="3" type="ORF">EIP91_001517</name>
</gene>
<feature type="region of interest" description="Disordered" evidence="2">
    <location>
        <begin position="607"/>
        <end position="665"/>
    </location>
</feature>
<dbReference type="PANTHER" id="PTHR47766">
    <property type="entry name" value="PROTEIN EFR3"/>
    <property type="match status" value="1"/>
</dbReference>
<dbReference type="STRING" id="92696.A0A4V2MXN6"/>
<dbReference type="GO" id="GO:0072659">
    <property type="term" value="P:protein localization to plasma membrane"/>
    <property type="evidence" value="ECO:0007669"/>
    <property type="project" value="InterPro"/>
</dbReference>
<dbReference type="OrthoDB" id="274691at2759"/>
<dbReference type="Proteomes" id="UP000292702">
    <property type="component" value="Unassembled WGS sequence"/>
</dbReference>
<comment type="similarity">
    <text evidence="1">Belongs to the EFR3 family.</text>
</comment>
<dbReference type="InterPro" id="IPR049150">
    <property type="entry name" value="EFR3_HEAT-like_rpt"/>
</dbReference>
<organism evidence="3 4">
    <name type="scientific">Steccherinum ochraceum</name>
    <dbReference type="NCBI Taxonomy" id="92696"/>
    <lineage>
        <taxon>Eukaryota</taxon>
        <taxon>Fungi</taxon>
        <taxon>Dikarya</taxon>
        <taxon>Basidiomycota</taxon>
        <taxon>Agaricomycotina</taxon>
        <taxon>Agaricomycetes</taxon>
        <taxon>Polyporales</taxon>
        <taxon>Steccherinaceae</taxon>
        <taxon>Steccherinum</taxon>
    </lineage>
</organism>
<dbReference type="PANTHER" id="PTHR47766:SF1">
    <property type="entry name" value="PROTEIN EFR3"/>
    <property type="match status" value="1"/>
</dbReference>
<name>A0A4V2MXN6_9APHY</name>
<dbReference type="InterPro" id="IPR039786">
    <property type="entry name" value="EFR3"/>
</dbReference>
<evidence type="ECO:0000313" key="4">
    <source>
        <dbReference type="Proteomes" id="UP000292702"/>
    </source>
</evidence>
<proteinExistence type="inferred from homology"/>
<feature type="region of interest" description="Disordered" evidence="2">
    <location>
        <begin position="981"/>
        <end position="1000"/>
    </location>
</feature>
<dbReference type="Pfam" id="PF21072">
    <property type="entry name" value="EFR3"/>
    <property type="match status" value="1"/>
</dbReference>
<accession>A0A4V2MXN6</accession>
<dbReference type="AlphaFoldDB" id="A0A4V2MXN6"/>
<evidence type="ECO:0000256" key="1">
    <source>
        <dbReference type="ARBA" id="ARBA00010216"/>
    </source>
</evidence>
<evidence type="ECO:0000313" key="3">
    <source>
        <dbReference type="EMBL" id="TCD70827.1"/>
    </source>
</evidence>
<reference evidence="3 4" key="1">
    <citation type="submission" date="2018-11" db="EMBL/GenBank/DDBJ databases">
        <title>Genome assembly of Steccherinum ochraceum LE-BIN_3174, the white-rot fungus of the Steccherinaceae family (The Residual Polyporoid clade, Polyporales, Basidiomycota).</title>
        <authorList>
            <person name="Fedorova T.V."/>
            <person name="Glazunova O.A."/>
            <person name="Landesman E.O."/>
            <person name="Moiseenko K.V."/>
            <person name="Psurtseva N.V."/>
            <person name="Savinova O.S."/>
            <person name="Shakhova N.V."/>
            <person name="Tyazhelova T.V."/>
            <person name="Vasina D.V."/>
        </authorList>
    </citation>
    <scope>NUCLEOTIDE SEQUENCE [LARGE SCALE GENOMIC DNA]</scope>
    <source>
        <strain evidence="3 4">LE-BIN_3174</strain>
    </source>
</reference>
<sequence length="1000" mass="108408">MPFPFTPNHVQLIAACYPPNANLLTAGPDYRPNSQELSRLTYYASNRPGKINKLTGELERRVRVDCKKAQTGNLRARATLLITLAIIKALATECRRDISLLSSSLLGSISITLTCLSQDLEVAARTASVFAAWTTYTDGHLIGADRYVTEEHMNCLQVFSRMGRMDGPNLDHEVRNRTRLLGLNALLGVVASDVLFYSSAQFAPQITSLIPALIVPLWNVEQTTLEHEFSSVKDQPTSPYISGFRDRPAVERRAASIHLHVDGDKGPTSGDVANTALRALSLLLEHSNAMQAGIIMKAVFDCLDDTGGWQRTDHCEWLAVKIADWTQYQYRYAIPSRLVEALVEQQDAQHTTPRHIALAAMVKTVFTSPTPLVNLSTSDIISSLITLILRRIIVNTDDPLLPTLVECIASLGTHVYYADQIQDLAGELVSRLSLIETTGLGNGRIVSDSARAQAVRCLLAALQGLIHAADIHDAAKEDLPEDGRSRKSPIISTPVPSDANHVKPSRRSKVSPEVWHETLTLLCDAQYCVRADYAGALVSYVKHEIPRLGDYIDGDGVRRARPLQEGPVRQAGTLSSVMYGDSTTRLLNALHADIYLLATSSVLGIGASSSSNTTPPTSDAGDAPSAPSDASAPTADDSVNLDSPPESRDNSRRSTAIPPRTRKTSVMLRLLQNAPRRLSSSANASASLSDYGNILAILTAVHENLPVRALLTGVPMLLALDGACQHDNATDPAIAQRIRVLKELLAKVWLVVGTVWSCSDVTEAANKALSSQPSSGLPDLAEVHPGILQSAKEPQPFDTSSPSNSPLPTWDSEALLMSIVSNTNVQNATGLDRQGLLRRLAAQWTPEIAFKESIEAQTSYDGFNDKVSPLVKVAPALMHIDNMSLQSLARSTRGVGVTDLREALEGRRSLSNPNLAANRAPSLSTLEHTSIGAHGESPLRQVRSRPQQRKIGSPNEVRDLLNKLGIGKQNGNSNMLKSSFPILQKTEQKTKSPTIPPYKT</sequence>
<protein>
    <submittedName>
        <fullName evidence="3">Plasma membrane localization protein</fullName>
    </submittedName>
</protein>
<feature type="region of interest" description="Disordered" evidence="2">
    <location>
        <begin position="929"/>
        <end position="955"/>
    </location>
</feature>
<feature type="region of interest" description="Disordered" evidence="2">
    <location>
        <begin position="477"/>
        <end position="509"/>
    </location>
</feature>
<dbReference type="EMBL" id="RWJN01000014">
    <property type="protein sequence ID" value="TCD70827.1"/>
    <property type="molecule type" value="Genomic_DNA"/>
</dbReference>
<evidence type="ECO:0000256" key="2">
    <source>
        <dbReference type="SAM" id="MobiDB-lite"/>
    </source>
</evidence>
<comment type="caution">
    <text evidence="3">The sequence shown here is derived from an EMBL/GenBank/DDBJ whole genome shotgun (WGS) entry which is preliminary data.</text>
</comment>